<accession>A0A3M7RIH9</accession>
<keyword evidence="3" id="KW-1185">Reference proteome</keyword>
<dbReference type="AlphaFoldDB" id="A0A3M7RIH9"/>
<keyword evidence="1" id="KW-0812">Transmembrane</keyword>
<evidence type="ECO:0000313" key="3">
    <source>
        <dbReference type="Proteomes" id="UP000276133"/>
    </source>
</evidence>
<proteinExistence type="predicted"/>
<protein>
    <submittedName>
        <fullName evidence="2">Uncharacterized protein</fullName>
    </submittedName>
</protein>
<comment type="caution">
    <text evidence="2">The sequence shown here is derived from an EMBL/GenBank/DDBJ whole genome shotgun (WGS) entry which is preliminary data.</text>
</comment>
<name>A0A3M7RIH9_BRAPC</name>
<evidence type="ECO:0000256" key="1">
    <source>
        <dbReference type="SAM" id="Phobius"/>
    </source>
</evidence>
<keyword evidence="1" id="KW-1133">Transmembrane helix</keyword>
<sequence>MILELSLRKIRSHFHKEDQVWRPQKPEEKIFNDKFFIFHLNSELFRPKKKYANNLIIIYCLGYIENIHEFTKSLRKNLFIVIFFFNIYNHLALNDLELRVKPINYDTISFNINKRKIYAKDACSMHFLPSTWLHQKLQLFCFFSFIFAFMVPTINFHRVKQRVTKN</sequence>
<reference evidence="2 3" key="1">
    <citation type="journal article" date="2018" name="Sci. Rep.">
        <title>Genomic signatures of local adaptation to the degree of environmental predictability in rotifers.</title>
        <authorList>
            <person name="Franch-Gras L."/>
            <person name="Hahn C."/>
            <person name="Garcia-Roger E.M."/>
            <person name="Carmona M.J."/>
            <person name="Serra M."/>
            <person name="Gomez A."/>
        </authorList>
    </citation>
    <scope>NUCLEOTIDE SEQUENCE [LARGE SCALE GENOMIC DNA]</scope>
    <source>
        <strain evidence="2">HYR1</strain>
    </source>
</reference>
<dbReference type="EMBL" id="REGN01003328">
    <property type="protein sequence ID" value="RNA23217.1"/>
    <property type="molecule type" value="Genomic_DNA"/>
</dbReference>
<evidence type="ECO:0000313" key="2">
    <source>
        <dbReference type="EMBL" id="RNA23217.1"/>
    </source>
</evidence>
<feature type="transmembrane region" description="Helical" evidence="1">
    <location>
        <begin position="137"/>
        <end position="156"/>
    </location>
</feature>
<keyword evidence="1" id="KW-0472">Membrane</keyword>
<gene>
    <name evidence="2" type="ORF">BpHYR1_015855</name>
</gene>
<dbReference type="Proteomes" id="UP000276133">
    <property type="component" value="Unassembled WGS sequence"/>
</dbReference>
<feature type="transmembrane region" description="Helical" evidence="1">
    <location>
        <begin position="77"/>
        <end position="93"/>
    </location>
</feature>
<organism evidence="2 3">
    <name type="scientific">Brachionus plicatilis</name>
    <name type="common">Marine rotifer</name>
    <name type="synonym">Brachionus muelleri</name>
    <dbReference type="NCBI Taxonomy" id="10195"/>
    <lineage>
        <taxon>Eukaryota</taxon>
        <taxon>Metazoa</taxon>
        <taxon>Spiralia</taxon>
        <taxon>Gnathifera</taxon>
        <taxon>Rotifera</taxon>
        <taxon>Eurotatoria</taxon>
        <taxon>Monogononta</taxon>
        <taxon>Pseudotrocha</taxon>
        <taxon>Ploima</taxon>
        <taxon>Brachionidae</taxon>
        <taxon>Brachionus</taxon>
    </lineage>
</organism>